<keyword evidence="2" id="KW-1185">Reference proteome</keyword>
<organism evidence="1 2">
    <name type="scientific">Vanilla planifolia</name>
    <name type="common">Vanilla</name>
    <dbReference type="NCBI Taxonomy" id="51239"/>
    <lineage>
        <taxon>Eukaryota</taxon>
        <taxon>Viridiplantae</taxon>
        <taxon>Streptophyta</taxon>
        <taxon>Embryophyta</taxon>
        <taxon>Tracheophyta</taxon>
        <taxon>Spermatophyta</taxon>
        <taxon>Magnoliopsida</taxon>
        <taxon>Liliopsida</taxon>
        <taxon>Asparagales</taxon>
        <taxon>Orchidaceae</taxon>
        <taxon>Vanilloideae</taxon>
        <taxon>Vanilleae</taxon>
        <taxon>Vanilla</taxon>
    </lineage>
</organism>
<sequence>MAQRPVKKCLKILEKVPWQNSVCALTSNNCIQGADIEELLAYRIRWPGTLMVVPFIDMADTINERTPRGDLKLLVRLCYGHKRTSIKTGKIGLRSQSLKRKASILS</sequence>
<protein>
    <submittedName>
        <fullName evidence="1">Uncharacterized protein</fullName>
    </submittedName>
</protein>
<proteinExistence type="predicted"/>
<dbReference type="EMBL" id="JADCNL010000005">
    <property type="protein sequence ID" value="KAG0479335.1"/>
    <property type="molecule type" value="Genomic_DNA"/>
</dbReference>
<evidence type="ECO:0000313" key="2">
    <source>
        <dbReference type="Proteomes" id="UP000636800"/>
    </source>
</evidence>
<reference evidence="1 2" key="1">
    <citation type="journal article" date="2020" name="Nat. Food">
        <title>A phased Vanilla planifolia genome enables genetic improvement of flavour and production.</title>
        <authorList>
            <person name="Hasing T."/>
            <person name="Tang H."/>
            <person name="Brym M."/>
            <person name="Khazi F."/>
            <person name="Huang T."/>
            <person name="Chambers A.H."/>
        </authorList>
    </citation>
    <scope>NUCLEOTIDE SEQUENCE [LARGE SCALE GENOMIC DNA]</scope>
    <source>
        <tissue evidence="1">Leaf</tissue>
    </source>
</reference>
<gene>
    <name evidence="1" type="ORF">HPP92_010193</name>
</gene>
<comment type="caution">
    <text evidence="1">The sequence shown here is derived from an EMBL/GenBank/DDBJ whole genome shotgun (WGS) entry which is preliminary data.</text>
</comment>
<dbReference type="OrthoDB" id="2162994at2759"/>
<dbReference type="Proteomes" id="UP000636800">
    <property type="component" value="Chromosome 5"/>
</dbReference>
<accession>A0A835V0K2</accession>
<evidence type="ECO:0000313" key="1">
    <source>
        <dbReference type="EMBL" id="KAG0479335.1"/>
    </source>
</evidence>
<name>A0A835V0K2_VANPL</name>
<dbReference type="AlphaFoldDB" id="A0A835V0K2"/>